<protein>
    <submittedName>
        <fullName evidence="4">Flp pilus assembly protein TadD</fullName>
    </submittedName>
</protein>
<dbReference type="InterPro" id="IPR019734">
    <property type="entry name" value="TPR_rpt"/>
</dbReference>
<feature type="chain" id="PRO_5045170776" evidence="3">
    <location>
        <begin position="33"/>
        <end position="276"/>
    </location>
</feature>
<dbReference type="Pfam" id="PF14559">
    <property type="entry name" value="TPR_19"/>
    <property type="match status" value="1"/>
</dbReference>
<dbReference type="Gene3D" id="1.25.40.10">
    <property type="entry name" value="Tetratricopeptide repeat domain"/>
    <property type="match status" value="2"/>
</dbReference>
<evidence type="ECO:0000256" key="3">
    <source>
        <dbReference type="SAM" id="SignalP"/>
    </source>
</evidence>
<dbReference type="EMBL" id="JAOQNS010000002">
    <property type="protein sequence ID" value="MCW2306522.1"/>
    <property type="molecule type" value="Genomic_DNA"/>
</dbReference>
<dbReference type="InterPro" id="IPR011990">
    <property type="entry name" value="TPR-like_helical_dom_sf"/>
</dbReference>
<dbReference type="Pfam" id="PF13432">
    <property type="entry name" value="TPR_16"/>
    <property type="match status" value="1"/>
</dbReference>
<keyword evidence="1" id="KW-0677">Repeat</keyword>
<dbReference type="PIRSF" id="PIRSF035836">
    <property type="entry name" value="UCP035836"/>
    <property type="match status" value="1"/>
</dbReference>
<feature type="signal peptide" evidence="3">
    <location>
        <begin position="1"/>
        <end position="32"/>
    </location>
</feature>
<keyword evidence="5" id="KW-1185">Reference proteome</keyword>
<organism evidence="4 5">
    <name type="scientific">Rhodobium gokarnense</name>
    <dbReference type="NCBI Taxonomy" id="364296"/>
    <lineage>
        <taxon>Bacteria</taxon>
        <taxon>Pseudomonadati</taxon>
        <taxon>Pseudomonadota</taxon>
        <taxon>Alphaproteobacteria</taxon>
        <taxon>Hyphomicrobiales</taxon>
        <taxon>Rhodobiaceae</taxon>
        <taxon>Rhodobium</taxon>
    </lineage>
</organism>
<evidence type="ECO:0000313" key="4">
    <source>
        <dbReference type="EMBL" id="MCW2306522.1"/>
    </source>
</evidence>
<sequence length="276" mass="29578">MSISSLRRLAKSPAAGGLVLPIALALAVSACASKKKASLGSHTDATGASYGGKDYSAAEVSAAVEKWGKRYSSDPDDPEIALNYATVLRMNGQLDQAVAVLRKATIKHQKDRQIAAAYGKALAAKGRFGEAMKVIRAAHSPDQPDWRLLSAEGAILDQTGAHDEARTRYAQALKIRPNEPSVLNNEGLSYVLSGDLTKAEAVLRRAVAQPGSDSRVRQNLALVLGLSGKFDEAEKIARDELDPRQAEANIAYLRGMLSQRNSWQKVKEADARRTSG</sequence>
<comment type="caution">
    <text evidence="4">The sequence shown here is derived from an EMBL/GenBank/DDBJ whole genome shotgun (WGS) entry which is preliminary data.</text>
</comment>
<dbReference type="SUPFAM" id="SSF48452">
    <property type="entry name" value="TPR-like"/>
    <property type="match status" value="1"/>
</dbReference>
<keyword evidence="2" id="KW-0802">TPR repeat</keyword>
<dbReference type="PANTHER" id="PTHR44227:SF3">
    <property type="entry name" value="PROTEIN O-MANNOSYL-TRANSFERASE TMTC4"/>
    <property type="match status" value="1"/>
</dbReference>
<dbReference type="SMART" id="SM00028">
    <property type="entry name" value="TPR"/>
    <property type="match status" value="4"/>
</dbReference>
<accession>A0ABT3H7Z8</accession>
<evidence type="ECO:0000256" key="2">
    <source>
        <dbReference type="ARBA" id="ARBA00022803"/>
    </source>
</evidence>
<dbReference type="InterPro" id="IPR014596">
    <property type="entry name" value="UCP035836"/>
</dbReference>
<dbReference type="InterPro" id="IPR052346">
    <property type="entry name" value="O-mannosyl-transferase_TMTC"/>
</dbReference>
<dbReference type="PROSITE" id="PS51257">
    <property type="entry name" value="PROKAR_LIPOPROTEIN"/>
    <property type="match status" value="1"/>
</dbReference>
<proteinExistence type="predicted"/>
<dbReference type="Proteomes" id="UP001209755">
    <property type="component" value="Unassembled WGS sequence"/>
</dbReference>
<reference evidence="5" key="1">
    <citation type="submission" date="2023-07" db="EMBL/GenBank/DDBJ databases">
        <title>Genome sequencing of Purple Non-Sulfur Bacteria from various extreme environments.</title>
        <authorList>
            <person name="Mayer M."/>
        </authorList>
    </citation>
    <scope>NUCLEOTIDE SEQUENCE [LARGE SCALE GENOMIC DNA]</scope>
    <source>
        <strain evidence="5">DSM 17935</strain>
    </source>
</reference>
<evidence type="ECO:0000256" key="1">
    <source>
        <dbReference type="ARBA" id="ARBA00022737"/>
    </source>
</evidence>
<gene>
    <name evidence="4" type="ORF">M2319_000841</name>
</gene>
<keyword evidence="3" id="KW-0732">Signal</keyword>
<evidence type="ECO:0000313" key="5">
    <source>
        <dbReference type="Proteomes" id="UP001209755"/>
    </source>
</evidence>
<name>A0ABT3H7Z8_9HYPH</name>
<dbReference type="PANTHER" id="PTHR44227">
    <property type="match status" value="1"/>
</dbReference>
<dbReference type="RefSeq" id="WP_264600189.1">
    <property type="nucleotide sequence ID" value="NZ_JAOQNS010000002.1"/>
</dbReference>